<evidence type="ECO:0000256" key="1">
    <source>
        <dbReference type="SAM" id="Phobius"/>
    </source>
</evidence>
<dbReference type="Proteomes" id="UP000617340">
    <property type="component" value="Unassembled WGS sequence"/>
</dbReference>
<keyword evidence="1" id="KW-1133">Transmembrane helix</keyword>
<gene>
    <name evidence="2" type="ORF">HZH68_006102</name>
</gene>
<feature type="transmembrane region" description="Helical" evidence="1">
    <location>
        <begin position="75"/>
        <end position="93"/>
    </location>
</feature>
<proteinExistence type="predicted"/>
<protein>
    <submittedName>
        <fullName evidence="2">Uncharacterized protein</fullName>
    </submittedName>
</protein>
<feature type="transmembrane region" description="Helical" evidence="1">
    <location>
        <begin position="150"/>
        <end position="169"/>
    </location>
</feature>
<dbReference type="AlphaFoldDB" id="A0A834NDD1"/>
<feature type="transmembrane region" description="Helical" evidence="1">
    <location>
        <begin position="36"/>
        <end position="55"/>
    </location>
</feature>
<accession>A0A834NDD1</accession>
<keyword evidence="1" id="KW-0812">Transmembrane</keyword>
<evidence type="ECO:0000313" key="2">
    <source>
        <dbReference type="EMBL" id="KAF7403308.1"/>
    </source>
</evidence>
<keyword evidence="3" id="KW-1185">Reference proteome</keyword>
<sequence>MLPKEEDYIDNEYYACNHRLFRLIGLWEHQISLKGLIYICFIYIILAFALFPQIYMLFTLEPNINLITKSLETTLPTVCFGSCYCNLLLKTAIMKKILRRIKCDWGDLANKPELKILKKYANVSKLSTMVIAKELGTSSSNSSSNSNSRVVIVLVVIVIVVVVVVVVVMH</sequence>
<keyword evidence="1" id="KW-0472">Membrane</keyword>
<evidence type="ECO:0000313" key="3">
    <source>
        <dbReference type="Proteomes" id="UP000617340"/>
    </source>
</evidence>
<comment type="caution">
    <text evidence="2">The sequence shown here is derived from an EMBL/GenBank/DDBJ whole genome shotgun (WGS) entry which is preliminary data.</text>
</comment>
<organism evidence="2 3">
    <name type="scientific">Vespula germanica</name>
    <name type="common">German yellow jacket</name>
    <name type="synonym">Paravespula germanica</name>
    <dbReference type="NCBI Taxonomy" id="30212"/>
    <lineage>
        <taxon>Eukaryota</taxon>
        <taxon>Metazoa</taxon>
        <taxon>Ecdysozoa</taxon>
        <taxon>Arthropoda</taxon>
        <taxon>Hexapoda</taxon>
        <taxon>Insecta</taxon>
        <taxon>Pterygota</taxon>
        <taxon>Neoptera</taxon>
        <taxon>Endopterygota</taxon>
        <taxon>Hymenoptera</taxon>
        <taxon>Apocrita</taxon>
        <taxon>Aculeata</taxon>
        <taxon>Vespoidea</taxon>
        <taxon>Vespidae</taxon>
        <taxon>Vespinae</taxon>
        <taxon>Vespula</taxon>
    </lineage>
</organism>
<reference evidence="2" key="1">
    <citation type="journal article" date="2020" name="G3 (Bethesda)">
        <title>High-Quality Assemblies for Three Invasive Social Wasps from the &lt;i&gt;Vespula&lt;/i&gt; Genus.</title>
        <authorList>
            <person name="Harrop T.W.R."/>
            <person name="Guhlin J."/>
            <person name="McLaughlin G.M."/>
            <person name="Permina E."/>
            <person name="Stockwell P."/>
            <person name="Gilligan J."/>
            <person name="Le Lec M.F."/>
            <person name="Gruber M.A.M."/>
            <person name="Quinn O."/>
            <person name="Lovegrove M."/>
            <person name="Duncan E.J."/>
            <person name="Remnant E.J."/>
            <person name="Van Eeckhoven J."/>
            <person name="Graham B."/>
            <person name="Knapp R.A."/>
            <person name="Langford K.W."/>
            <person name="Kronenberg Z."/>
            <person name="Press M.O."/>
            <person name="Eacker S.M."/>
            <person name="Wilson-Rankin E.E."/>
            <person name="Purcell J."/>
            <person name="Lester P.J."/>
            <person name="Dearden P.K."/>
        </authorList>
    </citation>
    <scope>NUCLEOTIDE SEQUENCE</scope>
    <source>
        <strain evidence="2">Linc-1</strain>
    </source>
</reference>
<name>A0A834NDD1_VESGE</name>
<dbReference type="EMBL" id="JACSDZ010000005">
    <property type="protein sequence ID" value="KAF7403308.1"/>
    <property type="molecule type" value="Genomic_DNA"/>
</dbReference>